<organism evidence="2 3">
    <name type="scientific">Streptosporangium nondiastaticum</name>
    <dbReference type="NCBI Taxonomy" id="35764"/>
    <lineage>
        <taxon>Bacteria</taxon>
        <taxon>Bacillati</taxon>
        <taxon>Actinomycetota</taxon>
        <taxon>Actinomycetes</taxon>
        <taxon>Streptosporangiales</taxon>
        <taxon>Streptosporangiaceae</taxon>
        <taxon>Streptosporangium</taxon>
    </lineage>
</organism>
<dbReference type="NCBIfam" id="TIGR01760">
    <property type="entry name" value="tape_meas_TP901"/>
    <property type="match status" value="1"/>
</dbReference>
<dbReference type="Pfam" id="PF10145">
    <property type="entry name" value="PhageMin_Tail"/>
    <property type="match status" value="1"/>
</dbReference>
<sequence>QASTTKLVTSANETKDNIGMVRDGILAMAGQVGYSAMQLSDAMYKIESGGQHGADGLKVLQAAAEGAKTENANLTTVGDAVTTMLIDYHGKADDAALVTSKMVQATASGKMSFEELAKSLSSVAPIASAAHISMDDMLGTLASMTSHGISAEQATQNMADAIRHLQNPTSIMRNEMNLLGINADDVASKLGERGLSGTMQYLQQAIG</sequence>
<dbReference type="Proteomes" id="UP000242427">
    <property type="component" value="Unassembled WGS sequence"/>
</dbReference>
<reference evidence="2 3" key="1">
    <citation type="submission" date="2018-03" db="EMBL/GenBank/DDBJ databases">
        <title>Chitinolytic properties of Streptosporangium nondiastaticum TBG75A20.</title>
        <authorList>
            <person name="Gayathri V."/>
            <person name="Shiburaj S."/>
        </authorList>
    </citation>
    <scope>NUCLEOTIDE SEQUENCE [LARGE SCALE GENOMIC DNA]</scope>
    <source>
        <strain evidence="2 3">TBG75A20</strain>
    </source>
</reference>
<protein>
    <submittedName>
        <fullName evidence="2">Phage tail tape measure protein</fullName>
    </submittedName>
</protein>
<evidence type="ECO:0000259" key="1">
    <source>
        <dbReference type="Pfam" id="PF10145"/>
    </source>
</evidence>
<dbReference type="AlphaFoldDB" id="A0A9X7PDI1"/>
<feature type="non-terminal residue" evidence="2">
    <location>
        <position position="1"/>
    </location>
</feature>
<dbReference type="OrthoDB" id="177147at2"/>
<comment type="caution">
    <text evidence="2">The sequence shown here is derived from an EMBL/GenBank/DDBJ whole genome shotgun (WGS) entry which is preliminary data.</text>
</comment>
<feature type="non-terminal residue" evidence="2">
    <location>
        <position position="207"/>
    </location>
</feature>
<feature type="domain" description="Phage tail tape measure protein" evidence="1">
    <location>
        <begin position="23"/>
        <end position="206"/>
    </location>
</feature>
<dbReference type="InterPro" id="IPR010090">
    <property type="entry name" value="Phage_tape_meas"/>
</dbReference>
<keyword evidence="3" id="KW-1185">Reference proteome</keyword>
<evidence type="ECO:0000313" key="2">
    <source>
        <dbReference type="EMBL" id="PSJ23935.1"/>
    </source>
</evidence>
<gene>
    <name evidence="2" type="ORF">B7P34_36105</name>
</gene>
<accession>A0A9X7PDI1</accession>
<dbReference type="RefSeq" id="WP_106682289.1">
    <property type="nucleotide sequence ID" value="NZ_PXWG01000335.1"/>
</dbReference>
<proteinExistence type="predicted"/>
<evidence type="ECO:0000313" key="3">
    <source>
        <dbReference type="Proteomes" id="UP000242427"/>
    </source>
</evidence>
<name>A0A9X7PDI1_9ACTN</name>
<dbReference type="EMBL" id="PXWG01000335">
    <property type="protein sequence ID" value="PSJ23935.1"/>
    <property type="molecule type" value="Genomic_DNA"/>
</dbReference>